<sequence length="147" mass="16845">MSGNKQIMICGGYIRIDSALGNKITHVENVELDKPVRKGRKKYTLQEITKLENGINDLKKMLKNDGRFMILGNMILCKRTLNWYSESDILSILDSVGVFVRKKTSQAFLAIDKDGNTLKINFDSNGNPKIKSSTWRFKHCYKRKGEK</sequence>
<gene>
    <name evidence="1" type="ORF">M9Y10_024464</name>
</gene>
<evidence type="ECO:0000313" key="2">
    <source>
        <dbReference type="Proteomes" id="UP001470230"/>
    </source>
</evidence>
<name>A0ABR2HEB8_9EUKA</name>
<proteinExistence type="predicted"/>
<organism evidence="1 2">
    <name type="scientific">Tritrichomonas musculus</name>
    <dbReference type="NCBI Taxonomy" id="1915356"/>
    <lineage>
        <taxon>Eukaryota</taxon>
        <taxon>Metamonada</taxon>
        <taxon>Parabasalia</taxon>
        <taxon>Tritrichomonadida</taxon>
        <taxon>Tritrichomonadidae</taxon>
        <taxon>Tritrichomonas</taxon>
    </lineage>
</organism>
<dbReference type="Proteomes" id="UP001470230">
    <property type="component" value="Unassembled WGS sequence"/>
</dbReference>
<comment type="caution">
    <text evidence="1">The sequence shown here is derived from an EMBL/GenBank/DDBJ whole genome shotgun (WGS) entry which is preliminary data.</text>
</comment>
<evidence type="ECO:0000313" key="1">
    <source>
        <dbReference type="EMBL" id="KAK8844253.1"/>
    </source>
</evidence>
<reference evidence="1 2" key="1">
    <citation type="submission" date="2024-04" db="EMBL/GenBank/DDBJ databases">
        <title>Tritrichomonas musculus Genome.</title>
        <authorList>
            <person name="Alves-Ferreira E."/>
            <person name="Grigg M."/>
            <person name="Lorenzi H."/>
            <person name="Galac M."/>
        </authorList>
    </citation>
    <scope>NUCLEOTIDE SEQUENCE [LARGE SCALE GENOMIC DNA]</scope>
    <source>
        <strain evidence="1 2">EAF2021</strain>
    </source>
</reference>
<keyword evidence="2" id="KW-1185">Reference proteome</keyword>
<dbReference type="EMBL" id="JAPFFF010000033">
    <property type="protein sequence ID" value="KAK8844253.1"/>
    <property type="molecule type" value="Genomic_DNA"/>
</dbReference>
<accession>A0ABR2HEB8</accession>
<protein>
    <submittedName>
        <fullName evidence="1">Uncharacterized protein</fullName>
    </submittedName>
</protein>